<organism evidence="1 2">
    <name type="scientific">Kibdelosporangium philippinense</name>
    <dbReference type="NCBI Taxonomy" id="211113"/>
    <lineage>
        <taxon>Bacteria</taxon>
        <taxon>Bacillati</taxon>
        <taxon>Actinomycetota</taxon>
        <taxon>Actinomycetes</taxon>
        <taxon>Pseudonocardiales</taxon>
        <taxon>Pseudonocardiaceae</taxon>
        <taxon>Kibdelosporangium</taxon>
    </lineage>
</organism>
<dbReference type="EMBL" id="JAJVCN010000001">
    <property type="protein sequence ID" value="MCE7002381.1"/>
    <property type="molecule type" value="Genomic_DNA"/>
</dbReference>
<evidence type="ECO:0000313" key="1">
    <source>
        <dbReference type="EMBL" id="MCE7002381.1"/>
    </source>
</evidence>
<comment type="caution">
    <text evidence="1">The sequence shown here is derived from an EMBL/GenBank/DDBJ whole genome shotgun (WGS) entry which is preliminary data.</text>
</comment>
<name>A0ABS8Z6W8_9PSEU</name>
<evidence type="ECO:0000313" key="2">
    <source>
        <dbReference type="Proteomes" id="UP001521150"/>
    </source>
</evidence>
<sequence length="240" mass="27229">MTKTSLDHYFELLDSDTGVDGINELFTENALAIYGGEVARGHDWIGRLHRSVIGRRKSSRHEWTIVEKTRDRLVAQWQESGVDLHDKEFTASGRAVTSLDDTGRISDLRLSFESGTDRIRVILGRHLEAFALEDPDDRREVIAQVYHEDVRFFEADKVSVFTGRAEIAARTDQVLTMAQPLLAQIDGVMENHHAVLWQWTIVNPIAGEARGWEVVRLDGDQIREFVVFTEDADTLVEGMP</sequence>
<evidence type="ECO:0008006" key="3">
    <source>
        <dbReference type="Google" id="ProtNLM"/>
    </source>
</evidence>
<protein>
    <recommendedName>
        <fullName evidence="3">SnoaL-like domain-containing protein</fullName>
    </recommendedName>
</protein>
<dbReference type="InterPro" id="IPR032710">
    <property type="entry name" value="NTF2-like_dom_sf"/>
</dbReference>
<keyword evidence="2" id="KW-1185">Reference proteome</keyword>
<reference evidence="1 2" key="1">
    <citation type="submission" date="2021-12" db="EMBL/GenBank/DDBJ databases">
        <title>Genome sequence of Kibdelosporangium philippinense ATCC 49844.</title>
        <authorList>
            <person name="Fedorov E.A."/>
            <person name="Omeragic M."/>
            <person name="Shalygina K.F."/>
            <person name="Maclea K.S."/>
        </authorList>
    </citation>
    <scope>NUCLEOTIDE SEQUENCE [LARGE SCALE GENOMIC DNA]</scope>
    <source>
        <strain evidence="1 2">ATCC 49844</strain>
    </source>
</reference>
<dbReference type="RefSeq" id="WP_233723451.1">
    <property type="nucleotide sequence ID" value="NZ_JAJVCN010000001.1"/>
</dbReference>
<dbReference type="Proteomes" id="UP001521150">
    <property type="component" value="Unassembled WGS sequence"/>
</dbReference>
<accession>A0ABS8Z6W8</accession>
<dbReference type="Gene3D" id="3.10.450.50">
    <property type="match status" value="2"/>
</dbReference>
<gene>
    <name evidence="1" type="ORF">LWC34_05980</name>
</gene>
<dbReference type="SUPFAM" id="SSF54427">
    <property type="entry name" value="NTF2-like"/>
    <property type="match status" value="2"/>
</dbReference>
<proteinExistence type="predicted"/>